<dbReference type="Gene3D" id="1.10.3140.10">
    <property type="entry name" value="4-hydroxybutyryl-coa dehydratase, domain 1"/>
    <property type="match status" value="1"/>
</dbReference>
<dbReference type="EMBL" id="CP040058">
    <property type="protein sequence ID" value="QCP36521.1"/>
    <property type="molecule type" value="Genomic_DNA"/>
</dbReference>
<keyword evidence="7" id="KW-0456">Lyase</keyword>
<organism evidence="7 8">
    <name type="scientific">Anaerostipes rhamnosivorans</name>
    <dbReference type="NCBI Taxonomy" id="1229621"/>
    <lineage>
        <taxon>Bacteria</taxon>
        <taxon>Bacillati</taxon>
        <taxon>Bacillota</taxon>
        <taxon>Clostridia</taxon>
        <taxon>Lachnospirales</taxon>
        <taxon>Lachnospiraceae</taxon>
        <taxon>Anaerostipes</taxon>
    </lineage>
</organism>
<dbReference type="InterPro" id="IPR036250">
    <property type="entry name" value="AcylCo_DH-like_C"/>
</dbReference>
<evidence type="ECO:0000256" key="1">
    <source>
        <dbReference type="ARBA" id="ARBA00022630"/>
    </source>
</evidence>
<dbReference type="KEGG" id="arf:AR1Y2_3067"/>
<keyword evidence="7" id="KW-0413">Isomerase</keyword>
<evidence type="ECO:0000313" key="7">
    <source>
        <dbReference type="EMBL" id="QCP36521.1"/>
    </source>
</evidence>
<evidence type="ECO:0000259" key="5">
    <source>
        <dbReference type="Pfam" id="PF03241"/>
    </source>
</evidence>
<gene>
    <name evidence="7" type="ORF">AR1Y2_3067</name>
</gene>
<dbReference type="RefSeq" id="WP_137329734.1">
    <property type="nucleotide sequence ID" value="NZ_CP040058.1"/>
</dbReference>
<dbReference type="Gene3D" id="2.40.110.10">
    <property type="entry name" value="Butyryl-CoA Dehydrogenase, subunit A, domain 2"/>
    <property type="match status" value="1"/>
</dbReference>
<dbReference type="Proteomes" id="UP000298653">
    <property type="component" value="Chromosome"/>
</dbReference>
<keyword evidence="1" id="KW-0285">Flavoprotein</keyword>
<dbReference type="Pfam" id="PF03241">
    <property type="entry name" value="HpaB"/>
    <property type="match status" value="1"/>
</dbReference>
<evidence type="ECO:0000313" key="8">
    <source>
        <dbReference type="Proteomes" id="UP000298653"/>
    </source>
</evidence>
<dbReference type="EC" id="5.3.3.3" evidence="7"/>
<dbReference type="Gene3D" id="1.20.140.10">
    <property type="entry name" value="Butyryl-CoA Dehydrogenase, subunit A, domain 3"/>
    <property type="match status" value="1"/>
</dbReference>
<evidence type="ECO:0000256" key="2">
    <source>
        <dbReference type="ARBA" id="ARBA00022827"/>
    </source>
</evidence>
<keyword evidence="3" id="KW-0560">Oxidoreductase</keyword>
<feature type="binding site" evidence="4">
    <location>
        <position position="191"/>
    </location>
    <ligand>
        <name>FAD</name>
        <dbReference type="ChEBI" id="CHEBI:57692"/>
    </ligand>
</feature>
<name>A0A4P8IHN3_9FIRM</name>
<evidence type="ECO:0000256" key="4">
    <source>
        <dbReference type="PIRSR" id="PIRSR000331-2"/>
    </source>
</evidence>
<dbReference type="Pfam" id="PF11794">
    <property type="entry name" value="HpaB_N"/>
    <property type="match status" value="1"/>
</dbReference>
<dbReference type="GO" id="GO:0016627">
    <property type="term" value="F:oxidoreductase activity, acting on the CH-CH group of donors"/>
    <property type="evidence" value="ECO:0007669"/>
    <property type="project" value="InterPro"/>
</dbReference>
<evidence type="ECO:0000256" key="3">
    <source>
        <dbReference type="ARBA" id="ARBA00023002"/>
    </source>
</evidence>
<proteinExistence type="predicted"/>
<protein>
    <submittedName>
        <fullName evidence="7">4-hydroxybutanoyl-CoA dehydratase</fullName>
        <ecNumber evidence="7">4.2.1.-</ecNumber>
        <ecNumber evidence="7">5.3.3.3</ecNumber>
    </submittedName>
</protein>
<dbReference type="PANTHER" id="PTHR36117:SF3">
    <property type="entry name" value="4-HYDROXYPHENYLACETATE 3-MONOOXYGENASE-RELATED"/>
    <property type="match status" value="1"/>
</dbReference>
<dbReference type="PANTHER" id="PTHR36117">
    <property type="entry name" value="4-HYDROXYPHENYLACETATE 3-MONOOXYGENASE-RELATED"/>
    <property type="match status" value="1"/>
</dbReference>
<dbReference type="InterPro" id="IPR046373">
    <property type="entry name" value="Acyl-CoA_Oxase/DH_mid-dom_sf"/>
</dbReference>
<dbReference type="InterPro" id="IPR024674">
    <property type="entry name" value="HpaB/PvcC/4-BUDH_N"/>
</dbReference>
<dbReference type="GO" id="GO:0016829">
    <property type="term" value="F:lyase activity"/>
    <property type="evidence" value="ECO:0007669"/>
    <property type="project" value="UniProtKB-KW"/>
</dbReference>
<dbReference type="InterPro" id="IPR009100">
    <property type="entry name" value="AcylCoA_DH/oxidase_NM_dom_sf"/>
</dbReference>
<feature type="domain" description="HpaB/PvcC/4-BUDH C-terminal" evidence="5">
    <location>
        <begin position="282"/>
        <end position="487"/>
    </location>
</feature>
<dbReference type="SUPFAM" id="SSF47203">
    <property type="entry name" value="Acyl-CoA dehydrogenase C-terminal domain-like"/>
    <property type="match status" value="1"/>
</dbReference>
<keyword evidence="2 4" id="KW-0274">FAD</keyword>
<dbReference type="EC" id="4.2.1.-" evidence="7"/>
<dbReference type="GO" id="GO:0050393">
    <property type="term" value="F:vinylacetyl-CoA delta-isomerase activity"/>
    <property type="evidence" value="ECO:0007669"/>
    <property type="project" value="UniProtKB-EC"/>
</dbReference>
<keyword evidence="8" id="KW-1185">Reference proteome</keyword>
<dbReference type="AlphaFoldDB" id="A0A4P8IHN3"/>
<dbReference type="InterPro" id="IPR024719">
    <property type="entry name" value="HpaB/PvcC/4-BUDH_C"/>
</dbReference>
<accession>A0A4P8IHN3</accession>
<sequence>MALMTGQEYVESLRKLNTRVYMFGEKIENWVDHPMVRPSINSIMMTYDLAHDPECEDLMTATSNLTGKKVNRFNHLHQSTDDLVKKVKMQRLLGQKTASCFQRCVGMDSFNAVFSTTFEVDEKYGTHYHDNFKKFLTFVQDNDLVVDGAMTDPKGDRGKAPHDQPDPDMFVHVVERRPDGIVVRGAKVHQTGSINSHWHLMMPTIAMREADKDYAVSFACPSDAEGVYMVYGRQSCDTRKMEEGCIDVGNPKFGGQEALVVLDDVFIPNEYIFMDGEYDFSGMMVERFAGYHRQSYGGCKVGVGDVVIGAAALAAEYNGAEKASHIKDKLIEMTHLNETLFSCGIACSCEGCPTKSGNYQINLLLANVCKQNVTRFPYEIVRLAEDIAGGLMVTMPSEKDFKSATVAGRNGETIGEICNKYFAAHEGVSTEDRQKIMRFLENICLGAAAVGYRTESMHGAGSPQAQRIMISRQSNLQNKKELAKIIAGIKKSDSAID</sequence>
<dbReference type="SUPFAM" id="SSF56645">
    <property type="entry name" value="Acyl-CoA dehydrogenase NM domain-like"/>
    <property type="match status" value="1"/>
</dbReference>
<dbReference type="InterPro" id="IPR004925">
    <property type="entry name" value="HpaB/PvcC/4-BUDH"/>
</dbReference>
<dbReference type="OrthoDB" id="9785230at2"/>
<evidence type="ECO:0000259" key="6">
    <source>
        <dbReference type="Pfam" id="PF11794"/>
    </source>
</evidence>
<reference evidence="7 8" key="1">
    <citation type="submission" date="2019-05" db="EMBL/GenBank/DDBJ databases">
        <title>Complete genome sequencing of Anaerostipes rhamnosivorans.</title>
        <authorList>
            <person name="Bui T.P.N."/>
            <person name="de Vos W.M."/>
        </authorList>
    </citation>
    <scope>NUCLEOTIDE SEQUENCE [LARGE SCALE GENOMIC DNA]</scope>
    <source>
        <strain evidence="7 8">1y2</strain>
    </source>
</reference>
<dbReference type="PIRSF" id="PIRSF000331">
    <property type="entry name" value="HpaA_HpaB"/>
    <property type="match status" value="1"/>
</dbReference>
<feature type="domain" description="HpaB/PvcC/4-BUDH N-terminal" evidence="6">
    <location>
        <begin position="5"/>
        <end position="274"/>
    </location>
</feature>